<keyword evidence="3" id="KW-1185">Reference proteome</keyword>
<evidence type="ECO:0000313" key="3">
    <source>
        <dbReference type="Proteomes" id="UP001326199"/>
    </source>
</evidence>
<gene>
    <name evidence="2" type="ORF">QC763_406180</name>
</gene>
<feature type="compositionally biased region" description="Basic and acidic residues" evidence="1">
    <location>
        <begin position="413"/>
        <end position="423"/>
    </location>
</feature>
<organism evidence="2 3">
    <name type="scientific">Podospora pseudopauciseta</name>
    <dbReference type="NCBI Taxonomy" id="2093780"/>
    <lineage>
        <taxon>Eukaryota</taxon>
        <taxon>Fungi</taxon>
        <taxon>Dikarya</taxon>
        <taxon>Ascomycota</taxon>
        <taxon>Pezizomycotina</taxon>
        <taxon>Sordariomycetes</taxon>
        <taxon>Sordariomycetidae</taxon>
        <taxon>Sordariales</taxon>
        <taxon>Podosporaceae</taxon>
        <taxon>Podospora</taxon>
    </lineage>
</organism>
<dbReference type="Proteomes" id="UP001326199">
    <property type="component" value="Unassembled WGS sequence"/>
</dbReference>
<evidence type="ECO:0000256" key="1">
    <source>
        <dbReference type="SAM" id="MobiDB-lite"/>
    </source>
</evidence>
<feature type="region of interest" description="Disordered" evidence="1">
    <location>
        <begin position="347"/>
        <end position="423"/>
    </location>
</feature>
<dbReference type="PANTHER" id="PTHR37542:SF1">
    <property type="entry name" value="PRION-INHIBITION AND PROPAGATION HELO DOMAIN-CONTAINING PROTEIN"/>
    <property type="match status" value="1"/>
</dbReference>
<dbReference type="RefSeq" id="XP_062766145.1">
    <property type="nucleotide sequence ID" value="XM_062912258.1"/>
</dbReference>
<sequence length="622" mass="68744">MTDILGAIDASISLAERLRSFVNSYTGAEEAAATMRLFDGQLGTMRLKLLRRGLNSYQNNFASNDITTIRSAITELHSKLDKAIGLVSDLQQKNNTTLRVQWATGLETKVMNEFETINGGIDHLQSIVNLAMHTLKLKPLNHGREFKLILHQGHEEQDLGPRGYSTLAVLPPSYRSDHPVRVFVETYRNSSKATALARHVATRLWWTSDNLENTDFLRGVLPCIGFDGYRVIYLLPKDSKDRQTLRKLIDSKKVSLEARVSLALQLAKAVLKAHSDGLAAHCSIRSDTILFLTSGGTRVSEVPAPPEPPEAAAPPGGGLARRNTLKQGINRVGTGIKEIGTTIKRTMSFSARKRDREDIEDRRSRDRGAGSRAATRKSSQQSLRKRNVPRKVKRKGAIWPGARSNDSSEDLPDSVRDEQDKMASKKDSVALSCEVSNAHAPPGFGSLYLTHWQHVVHRGAPLGNFPKDWTRDVYRHPEQHGQTEATAKMGHDIYSMGVCLLEIGLWRSFSVLKDGSLEPSALGEAAGMNIKENYEAVVVKQKLGEIARRELPVHMGERYAQVVAACLTCLDTDEIGPNPTWGEGFGSVNTSEGAKCSRFRKVVVSPLEHLDNALTKRSADHE</sequence>
<proteinExistence type="predicted"/>
<protein>
    <recommendedName>
        <fullName evidence="4">Protein kinase domain-containing protein</fullName>
    </recommendedName>
</protein>
<dbReference type="Gene3D" id="1.10.510.10">
    <property type="entry name" value="Transferase(Phosphotransferase) domain 1"/>
    <property type="match status" value="1"/>
</dbReference>
<dbReference type="EMBL" id="JAFFHB010000005">
    <property type="protein sequence ID" value="KAK4666179.1"/>
    <property type="molecule type" value="Genomic_DNA"/>
</dbReference>
<evidence type="ECO:0000313" key="2">
    <source>
        <dbReference type="EMBL" id="KAK4666179.1"/>
    </source>
</evidence>
<feature type="compositionally biased region" description="Basic residues" evidence="1">
    <location>
        <begin position="383"/>
        <end position="396"/>
    </location>
</feature>
<dbReference type="PANTHER" id="PTHR37542">
    <property type="entry name" value="HELO DOMAIN-CONTAINING PROTEIN-RELATED"/>
    <property type="match status" value="1"/>
</dbReference>
<evidence type="ECO:0008006" key="4">
    <source>
        <dbReference type="Google" id="ProtNLM"/>
    </source>
</evidence>
<reference evidence="2 3" key="1">
    <citation type="journal article" date="2023" name="bioRxiv">
        <title>High-quality genome assemblies of four members of thePodospora anserinaspecies complex.</title>
        <authorList>
            <person name="Ament-Velasquez S.L."/>
            <person name="Vogan A.A."/>
            <person name="Wallerman O."/>
            <person name="Hartmann F."/>
            <person name="Gautier V."/>
            <person name="Silar P."/>
            <person name="Giraud T."/>
            <person name="Johannesson H."/>
        </authorList>
    </citation>
    <scope>NUCLEOTIDE SEQUENCE [LARGE SCALE GENOMIC DNA]</scope>
    <source>
        <strain evidence="2 3">CBS 411.78</strain>
    </source>
</reference>
<accession>A0ABR0HE44</accession>
<feature type="compositionally biased region" description="Basic and acidic residues" evidence="1">
    <location>
        <begin position="352"/>
        <end position="369"/>
    </location>
</feature>
<name>A0ABR0HE44_9PEZI</name>
<comment type="caution">
    <text evidence="2">The sequence shown here is derived from an EMBL/GenBank/DDBJ whole genome shotgun (WGS) entry which is preliminary data.</text>
</comment>
<feature type="region of interest" description="Disordered" evidence="1">
    <location>
        <begin position="298"/>
        <end position="322"/>
    </location>
</feature>
<dbReference type="GeneID" id="87932601"/>
<feature type="compositionally biased region" description="Pro residues" evidence="1">
    <location>
        <begin position="303"/>
        <end position="312"/>
    </location>
</feature>